<keyword evidence="2" id="KW-1185">Reference proteome</keyword>
<gene>
    <name evidence="1" type="ORF">Pmani_038781</name>
</gene>
<comment type="caution">
    <text evidence="1">The sequence shown here is derived from an EMBL/GenBank/DDBJ whole genome shotgun (WGS) entry which is preliminary data.</text>
</comment>
<organism evidence="1 2">
    <name type="scientific">Petrolisthes manimaculis</name>
    <dbReference type="NCBI Taxonomy" id="1843537"/>
    <lineage>
        <taxon>Eukaryota</taxon>
        <taxon>Metazoa</taxon>
        <taxon>Ecdysozoa</taxon>
        <taxon>Arthropoda</taxon>
        <taxon>Crustacea</taxon>
        <taxon>Multicrustacea</taxon>
        <taxon>Malacostraca</taxon>
        <taxon>Eumalacostraca</taxon>
        <taxon>Eucarida</taxon>
        <taxon>Decapoda</taxon>
        <taxon>Pleocyemata</taxon>
        <taxon>Anomura</taxon>
        <taxon>Galatheoidea</taxon>
        <taxon>Porcellanidae</taxon>
        <taxon>Petrolisthes</taxon>
    </lineage>
</organism>
<proteinExistence type="predicted"/>
<accession>A0AAE1NFF5</accession>
<reference evidence="1" key="1">
    <citation type="submission" date="2023-11" db="EMBL/GenBank/DDBJ databases">
        <title>Genome assemblies of two species of porcelain crab, Petrolisthes cinctipes and Petrolisthes manimaculis (Anomura: Porcellanidae).</title>
        <authorList>
            <person name="Angst P."/>
        </authorList>
    </citation>
    <scope>NUCLEOTIDE SEQUENCE</scope>
    <source>
        <strain evidence="1">PB745_02</strain>
        <tissue evidence="1">Gill</tissue>
    </source>
</reference>
<evidence type="ECO:0000313" key="2">
    <source>
        <dbReference type="Proteomes" id="UP001292094"/>
    </source>
</evidence>
<dbReference type="EMBL" id="JAWZYT010006435">
    <property type="protein sequence ID" value="KAK4288179.1"/>
    <property type="molecule type" value="Genomic_DNA"/>
</dbReference>
<evidence type="ECO:0000313" key="1">
    <source>
        <dbReference type="EMBL" id="KAK4288179.1"/>
    </source>
</evidence>
<sequence>MSRREKGRSEQLMVITRACVNGNCLTLPHIHATHDLTNQSKVYVPATGCRRQLLDGNEPALAFCLLLMLML</sequence>
<name>A0AAE1NFF5_9EUCA</name>
<dbReference type="AlphaFoldDB" id="A0AAE1NFF5"/>
<dbReference type="Proteomes" id="UP001292094">
    <property type="component" value="Unassembled WGS sequence"/>
</dbReference>
<protein>
    <submittedName>
        <fullName evidence="1">Uncharacterized protein</fullName>
    </submittedName>
</protein>